<reference evidence="1 2" key="1">
    <citation type="submission" date="2018-04" db="EMBL/GenBank/DDBJ databases">
        <title>Genomic Encyclopedia of Archaeal and Bacterial Type Strains, Phase II (KMG-II): from individual species to whole genera.</title>
        <authorList>
            <person name="Goeker M."/>
        </authorList>
    </citation>
    <scope>NUCLEOTIDE SEQUENCE [LARGE SCALE GENOMIC DNA]</scope>
    <source>
        <strain evidence="1 2">DSM 5822</strain>
    </source>
</reference>
<dbReference type="Proteomes" id="UP000244223">
    <property type="component" value="Unassembled WGS sequence"/>
</dbReference>
<dbReference type="InterPro" id="IPR036188">
    <property type="entry name" value="FAD/NAD-bd_sf"/>
</dbReference>
<proteinExistence type="predicted"/>
<evidence type="ECO:0000313" key="1">
    <source>
        <dbReference type="EMBL" id="PTQ89611.1"/>
    </source>
</evidence>
<dbReference type="Gene3D" id="3.50.50.60">
    <property type="entry name" value="FAD/NAD(P)-binding domain"/>
    <property type="match status" value="2"/>
</dbReference>
<gene>
    <name evidence="1" type="ORF">C8N29_106142</name>
</gene>
<dbReference type="InterPro" id="IPR051209">
    <property type="entry name" value="FAD-bind_Monooxygenase_sf"/>
</dbReference>
<evidence type="ECO:0000313" key="2">
    <source>
        <dbReference type="Proteomes" id="UP000244223"/>
    </source>
</evidence>
<comment type="caution">
    <text evidence="1">The sequence shown here is derived from an EMBL/GenBank/DDBJ whole genome shotgun (WGS) entry which is preliminary data.</text>
</comment>
<dbReference type="AlphaFoldDB" id="A0A2T5IZW5"/>
<dbReference type="EMBL" id="QAON01000006">
    <property type="protein sequence ID" value="PTQ89611.1"/>
    <property type="molecule type" value="Genomic_DNA"/>
</dbReference>
<organism evidence="1 2">
    <name type="scientific">Agitococcus lubricus</name>
    <dbReference type="NCBI Taxonomy" id="1077255"/>
    <lineage>
        <taxon>Bacteria</taxon>
        <taxon>Pseudomonadati</taxon>
        <taxon>Pseudomonadota</taxon>
        <taxon>Gammaproteobacteria</taxon>
        <taxon>Moraxellales</taxon>
        <taxon>Moraxellaceae</taxon>
        <taxon>Agitococcus</taxon>
    </lineage>
</organism>
<accession>A0A2T5IZW5</accession>
<dbReference type="OrthoDB" id="312624at2"/>
<name>A0A2T5IZW5_9GAMM</name>
<protein>
    <recommendedName>
        <fullName evidence="3">4-hydroxyacetophenone monooxygenase</fullName>
    </recommendedName>
</protein>
<dbReference type="PANTHER" id="PTHR42877:SF4">
    <property type="entry name" value="FAD_NAD(P)-BINDING DOMAIN-CONTAINING PROTEIN-RELATED"/>
    <property type="match status" value="1"/>
</dbReference>
<dbReference type="SUPFAM" id="SSF51905">
    <property type="entry name" value="FAD/NAD(P)-binding domain"/>
    <property type="match status" value="2"/>
</dbReference>
<keyword evidence="2" id="KW-1185">Reference proteome</keyword>
<dbReference type="PANTHER" id="PTHR42877">
    <property type="entry name" value="L-ORNITHINE N(5)-MONOOXYGENASE-RELATED"/>
    <property type="match status" value="1"/>
</dbReference>
<sequence>MHTARWQASFQAQDKRIAVIGTGASAIQVIPELAKQATRLTVFQRTPAWVMPKLDAHFSKTQQAWLSEVPLLRKALRYGIYWGAETLSLALIWNTPLAKTIQALGEHHLMHSVKDPELREKLRPNYKVGCKRMLISNAYYPAMQQDNVRLVNVGIKRIVANGIIDQDEQLHELDTIVLATGFQVGVAGLAIPIAGLGGRQLNHDWQKGSEAYKGINVHGYPNLCLMMGPNTAAGHTSVIVYIEGQINYILQYAKNLFDYSYRYLNVHKQTQDNFNDMIQSRMKYTIWTTGCRSWYLTADGKNSTLWPGFSWEYRLRTAFFSAGDYDCVGAKHMKNMLQRRKVIA</sequence>
<evidence type="ECO:0008006" key="3">
    <source>
        <dbReference type="Google" id="ProtNLM"/>
    </source>
</evidence>
<dbReference type="RefSeq" id="WP_107865566.1">
    <property type="nucleotide sequence ID" value="NZ_QAON01000006.1"/>
</dbReference>